<keyword evidence="2" id="KW-1185">Reference proteome</keyword>
<name>A0A6J8B7T7_MYTCO</name>
<organism evidence="1 2">
    <name type="scientific">Mytilus coruscus</name>
    <name type="common">Sea mussel</name>
    <dbReference type="NCBI Taxonomy" id="42192"/>
    <lineage>
        <taxon>Eukaryota</taxon>
        <taxon>Metazoa</taxon>
        <taxon>Spiralia</taxon>
        <taxon>Lophotrochozoa</taxon>
        <taxon>Mollusca</taxon>
        <taxon>Bivalvia</taxon>
        <taxon>Autobranchia</taxon>
        <taxon>Pteriomorphia</taxon>
        <taxon>Mytilida</taxon>
        <taxon>Mytiloidea</taxon>
        <taxon>Mytilidae</taxon>
        <taxon>Mytilinae</taxon>
        <taxon>Mytilus</taxon>
    </lineage>
</organism>
<protein>
    <submittedName>
        <fullName evidence="1">Uncharacterized protein</fullName>
    </submittedName>
</protein>
<proteinExistence type="predicted"/>
<evidence type="ECO:0000313" key="1">
    <source>
        <dbReference type="EMBL" id="CAC5379511.1"/>
    </source>
</evidence>
<dbReference type="EMBL" id="CACVKT020002734">
    <property type="protein sequence ID" value="CAC5379511.1"/>
    <property type="molecule type" value="Genomic_DNA"/>
</dbReference>
<dbReference type="AlphaFoldDB" id="A0A6J8B7T7"/>
<dbReference type="Proteomes" id="UP000507470">
    <property type="component" value="Unassembled WGS sequence"/>
</dbReference>
<evidence type="ECO:0000313" key="2">
    <source>
        <dbReference type="Proteomes" id="UP000507470"/>
    </source>
</evidence>
<sequence length="211" mass="24394">MKDHKVFIRSDQSNTYYPGNTPFHFKVYLGIPLILEGEWEIGLLDFYSPEKIPNVKKNSHELYMFCDVCTGVNVFHNQYSLLRQIFPTPQNNWKYIFPPIFLPVKKTEIREIDIHIFDGTGQEASILKRNLSCTLQFRLGEVGKVLFKRGTRKNTAYLNHLKNTESGSFLIPIDKHSSISHTKEDTVEVRLVIPSVQMADMSKETLKEEGV</sequence>
<accession>A0A6J8B7T7</accession>
<gene>
    <name evidence="1" type="ORF">MCOR_15575</name>
</gene>
<reference evidence="1 2" key="1">
    <citation type="submission" date="2020-06" db="EMBL/GenBank/DDBJ databases">
        <authorList>
            <person name="Li R."/>
            <person name="Bekaert M."/>
        </authorList>
    </citation>
    <scope>NUCLEOTIDE SEQUENCE [LARGE SCALE GENOMIC DNA]</scope>
    <source>
        <strain evidence="2">wild</strain>
    </source>
</reference>